<evidence type="ECO:0000313" key="3">
    <source>
        <dbReference type="EMBL" id="KAF0982145.1"/>
    </source>
</evidence>
<reference evidence="3 4" key="1">
    <citation type="journal article" date="2019" name="Sci. Rep.">
        <title>Nanopore sequencing improves the draft genome of the human pathogenic amoeba Naegleria fowleri.</title>
        <authorList>
            <person name="Liechti N."/>
            <person name="Schurch N."/>
            <person name="Bruggmann R."/>
            <person name="Wittwer M."/>
        </authorList>
    </citation>
    <scope>NUCLEOTIDE SEQUENCE [LARGE SCALE GENOMIC DNA]</scope>
    <source>
        <strain evidence="3 4">ATCC 30894</strain>
    </source>
</reference>
<proteinExistence type="predicted"/>
<dbReference type="OrthoDB" id="424974at2759"/>
<accession>A0A6A5C9V3</accession>
<feature type="compositionally biased region" description="Polar residues" evidence="1">
    <location>
        <begin position="288"/>
        <end position="303"/>
    </location>
</feature>
<sequence>MMNNSLSDKNHHQPSHEDNGRTTPSSTSLSIATPPPPSLSHHHHHHEEKDIPTSSSSLIHTNINNNNHYINNTSPIMIPLAGFKPGFIAQNKCLSTTTTNNNNNNNSNHATTTTSLSSAHTIQVMNPQTQQPSPLISTRARVVVVASDQGEASQESLSGAVQQQHDPSPTIEGKSVGGGPHDFHGSTMSLSVDTTSSQQPRMACTHCRRSHRKCDKLHPCGECKRRGLQHECVFSEPKKRGPKLRISESEEATVLNVSSSPTLKQTPPLLPQQQRKSNEPKKRKFPNDHSQTAEITSPTSATTQQAFKLAPNQQYYSTADMFPLSGPGMTQQLYPPLPTYFSTMFEDALLGRKEIDRRNYLLQMVNISLSHNFDNNSNMYQIEPSLDYVMQLFFREDFIHFVVECLDNNHRDMLKIFIRERVLLWIQQRVMSETFYQGIYYAFEALFLKYHCLFKLSIYDDNRSILLSESEKSIKQCKKELFKFMDSAQIGNVEKSCCFMWASFFNQILDGNNELSATLSRCALEKVQNDITIQMQQHYPIISEFLNIISKQYLLFTKYLLCSDIQQDLYKLQSSSSSINNASSSFYFKRLILKALQLTFVFRYTSSYPYLFLGEFERLVKNHDTFSPLTIQPAATTSTPASSSSDNMIVTSKTVRQTLLDMDCCIPRTTTECWSFLAQVNQQVISTNSPDILFWQFLIQYLKTRMVLTGFSPQSQQQQDLNFEQMNHNLVCHLKAIMDTCFGVSPVYLFITLICVRDLLLNLSSSIPSSAKEDYKKFMTHLTTSTREGNHMRACGNLFTNPQKEDIIELLNIAEQKFKI</sequence>
<name>A0A6A5C9V3_NAEFO</name>
<dbReference type="VEuPathDB" id="AmoebaDB:NfTy_023290"/>
<dbReference type="Proteomes" id="UP000444721">
    <property type="component" value="Unassembled WGS sequence"/>
</dbReference>
<feature type="domain" description="Zn(2)-C6 fungal-type" evidence="2">
    <location>
        <begin position="203"/>
        <end position="234"/>
    </location>
</feature>
<feature type="compositionally biased region" description="Polar residues" evidence="1">
    <location>
        <begin position="186"/>
        <end position="196"/>
    </location>
</feature>
<evidence type="ECO:0000256" key="1">
    <source>
        <dbReference type="SAM" id="MobiDB-lite"/>
    </source>
</evidence>
<dbReference type="GO" id="GO:0008270">
    <property type="term" value="F:zinc ion binding"/>
    <property type="evidence" value="ECO:0007669"/>
    <property type="project" value="InterPro"/>
</dbReference>
<dbReference type="GO" id="GO:0000981">
    <property type="term" value="F:DNA-binding transcription factor activity, RNA polymerase II-specific"/>
    <property type="evidence" value="ECO:0007669"/>
    <property type="project" value="InterPro"/>
</dbReference>
<feature type="region of interest" description="Disordered" evidence="1">
    <location>
        <begin position="148"/>
        <end position="196"/>
    </location>
</feature>
<dbReference type="InterPro" id="IPR036864">
    <property type="entry name" value="Zn2-C6_fun-type_DNA-bd_sf"/>
</dbReference>
<dbReference type="PROSITE" id="PS50048">
    <property type="entry name" value="ZN2_CY6_FUNGAL_2"/>
    <property type="match status" value="1"/>
</dbReference>
<dbReference type="AlphaFoldDB" id="A0A6A5C9V3"/>
<dbReference type="EMBL" id="VFQX01000012">
    <property type="protein sequence ID" value="KAF0982145.1"/>
    <property type="molecule type" value="Genomic_DNA"/>
</dbReference>
<feature type="compositionally biased region" description="Basic and acidic residues" evidence="1">
    <location>
        <begin position="8"/>
        <end position="20"/>
    </location>
</feature>
<dbReference type="SUPFAM" id="SSF57701">
    <property type="entry name" value="Zn2/Cys6 DNA-binding domain"/>
    <property type="match status" value="1"/>
</dbReference>
<dbReference type="GeneID" id="68119221"/>
<dbReference type="CDD" id="cd00067">
    <property type="entry name" value="GAL4"/>
    <property type="match status" value="1"/>
</dbReference>
<gene>
    <name evidence="3" type="ORF">FDP41_012006</name>
</gene>
<dbReference type="VEuPathDB" id="AmoebaDB:NF0069790"/>
<feature type="compositionally biased region" description="Polar residues" evidence="1">
    <location>
        <begin position="150"/>
        <end position="167"/>
    </location>
</feature>
<dbReference type="InterPro" id="IPR001138">
    <property type="entry name" value="Zn2Cys6_DnaBD"/>
</dbReference>
<dbReference type="Gene3D" id="4.10.240.10">
    <property type="entry name" value="Zn(2)-C6 fungal-type DNA-binding domain"/>
    <property type="match status" value="1"/>
</dbReference>
<protein>
    <recommendedName>
        <fullName evidence="2">Zn(2)-C6 fungal-type domain-containing protein</fullName>
    </recommendedName>
</protein>
<dbReference type="SMART" id="SM00066">
    <property type="entry name" value="GAL4"/>
    <property type="match status" value="1"/>
</dbReference>
<feature type="compositionally biased region" description="Low complexity" evidence="1">
    <location>
        <begin position="258"/>
        <end position="274"/>
    </location>
</feature>
<feature type="region of interest" description="Disordered" evidence="1">
    <location>
        <begin position="237"/>
        <end position="303"/>
    </location>
</feature>
<evidence type="ECO:0000259" key="2">
    <source>
        <dbReference type="PROSITE" id="PS50048"/>
    </source>
</evidence>
<dbReference type="VEuPathDB" id="AmoebaDB:FDP41_012006"/>
<dbReference type="Pfam" id="PF00172">
    <property type="entry name" value="Zn_clus"/>
    <property type="match status" value="1"/>
</dbReference>
<feature type="region of interest" description="Disordered" evidence="1">
    <location>
        <begin position="1"/>
        <end position="59"/>
    </location>
</feature>
<comment type="caution">
    <text evidence="3">The sequence shown here is derived from an EMBL/GenBank/DDBJ whole genome shotgun (WGS) entry which is preliminary data.</text>
</comment>
<feature type="compositionally biased region" description="Polar residues" evidence="1">
    <location>
        <begin position="21"/>
        <end position="31"/>
    </location>
</feature>
<dbReference type="PROSITE" id="PS00463">
    <property type="entry name" value="ZN2_CY6_FUNGAL_1"/>
    <property type="match status" value="1"/>
</dbReference>
<dbReference type="RefSeq" id="XP_044566858.1">
    <property type="nucleotide sequence ID" value="XM_044702479.1"/>
</dbReference>
<organism evidence="3 4">
    <name type="scientific">Naegleria fowleri</name>
    <name type="common">Brain eating amoeba</name>
    <dbReference type="NCBI Taxonomy" id="5763"/>
    <lineage>
        <taxon>Eukaryota</taxon>
        <taxon>Discoba</taxon>
        <taxon>Heterolobosea</taxon>
        <taxon>Tetramitia</taxon>
        <taxon>Eutetramitia</taxon>
        <taxon>Vahlkampfiidae</taxon>
        <taxon>Naegleria</taxon>
    </lineage>
</organism>
<evidence type="ECO:0000313" key="4">
    <source>
        <dbReference type="Proteomes" id="UP000444721"/>
    </source>
</evidence>
<keyword evidence="4" id="KW-1185">Reference proteome</keyword>